<dbReference type="AlphaFoldDB" id="A0A453GEV1"/>
<evidence type="ECO:0000256" key="1">
    <source>
        <dbReference type="SAM" id="Phobius"/>
    </source>
</evidence>
<dbReference type="Gramene" id="AET3Gv20982300.2">
    <property type="protein sequence ID" value="AET3Gv20982300.2"/>
    <property type="gene ID" value="AET3Gv20982300"/>
</dbReference>
<feature type="transmembrane region" description="Helical" evidence="1">
    <location>
        <begin position="255"/>
        <end position="279"/>
    </location>
</feature>
<evidence type="ECO:0008006" key="4">
    <source>
        <dbReference type="Google" id="ProtNLM"/>
    </source>
</evidence>
<keyword evidence="1" id="KW-0472">Membrane</keyword>
<name>A0A453GEV1_AEGTS</name>
<proteinExistence type="predicted"/>
<reference evidence="3" key="1">
    <citation type="journal article" date="2014" name="Science">
        <title>Ancient hybridizations among the ancestral genomes of bread wheat.</title>
        <authorList>
            <consortium name="International Wheat Genome Sequencing Consortium,"/>
            <person name="Marcussen T."/>
            <person name="Sandve S.R."/>
            <person name="Heier L."/>
            <person name="Spannagl M."/>
            <person name="Pfeifer M."/>
            <person name="Jakobsen K.S."/>
            <person name="Wulff B.B."/>
            <person name="Steuernagel B."/>
            <person name="Mayer K.F."/>
            <person name="Olsen O.A."/>
        </authorList>
    </citation>
    <scope>NUCLEOTIDE SEQUENCE [LARGE SCALE GENOMIC DNA]</scope>
    <source>
        <strain evidence="3">cv. AL8/78</strain>
    </source>
</reference>
<dbReference type="InterPro" id="IPR022227">
    <property type="entry name" value="DUF3754"/>
</dbReference>
<keyword evidence="3" id="KW-1185">Reference proteome</keyword>
<accession>A0A453GEV1</accession>
<evidence type="ECO:0000313" key="2">
    <source>
        <dbReference type="EnsemblPlants" id="AET3Gv20982300.2"/>
    </source>
</evidence>
<reference evidence="2" key="5">
    <citation type="journal article" date="2021" name="G3 (Bethesda)">
        <title>Aegilops tauschii genome assembly Aet v5.0 features greater sequence contiguity and improved annotation.</title>
        <authorList>
            <person name="Wang L."/>
            <person name="Zhu T."/>
            <person name="Rodriguez J.C."/>
            <person name="Deal K.R."/>
            <person name="Dubcovsky J."/>
            <person name="McGuire P.E."/>
            <person name="Lux T."/>
            <person name="Spannagl M."/>
            <person name="Mayer K.F.X."/>
            <person name="Baldrich P."/>
            <person name="Meyers B.C."/>
            <person name="Huo N."/>
            <person name="Gu Y.Q."/>
            <person name="Zhou H."/>
            <person name="Devos K.M."/>
            <person name="Bennetzen J.L."/>
            <person name="Unver T."/>
            <person name="Budak H."/>
            <person name="Gulick P.J."/>
            <person name="Galiba G."/>
            <person name="Kalapos B."/>
            <person name="Nelson D.R."/>
            <person name="Li P."/>
            <person name="You F.M."/>
            <person name="Luo M.C."/>
            <person name="Dvorak J."/>
        </authorList>
    </citation>
    <scope>NUCLEOTIDE SEQUENCE [LARGE SCALE GENOMIC DNA]</scope>
    <source>
        <strain evidence="2">cv. AL8/78</strain>
    </source>
</reference>
<organism evidence="2 3">
    <name type="scientific">Aegilops tauschii subsp. strangulata</name>
    <name type="common">Goatgrass</name>
    <dbReference type="NCBI Taxonomy" id="200361"/>
    <lineage>
        <taxon>Eukaryota</taxon>
        <taxon>Viridiplantae</taxon>
        <taxon>Streptophyta</taxon>
        <taxon>Embryophyta</taxon>
        <taxon>Tracheophyta</taxon>
        <taxon>Spermatophyta</taxon>
        <taxon>Magnoliopsida</taxon>
        <taxon>Liliopsida</taxon>
        <taxon>Poales</taxon>
        <taxon>Poaceae</taxon>
        <taxon>BOP clade</taxon>
        <taxon>Pooideae</taxon>
        <taxon>Triticodae</taxon>
        <taxon>Triticeae</taxon>
        <taxon>Triticinae</taxon>
        <taxon>Aegilops</taxon>
    </lineage>
</organism>
<dbReference type="PANTHER" id="PTHR33645">
    <property type="entry name" value="AMINOPEPTIDASE (DUF3754)"/>
    <property type="match status" value="1"/>
</dbReference>
<dbReference type="Proteomes" id="UP000015105">
    <property type="component" value="Chromosome 3D"/>
</dbReference>
<reference evidence="2" key="3">
    <citation type="journal article" date="2017" name="Nature">
        <title>Genome sequence of the progenitor of the wheat D genome Aegilops tauschii.</title>
        <authorList>
            <person name="Luo M.C."/>
            <person name="Gu Y.Q."/>
            <person name="Puiu D."/>
            <person name="Wang H."/>
            <person name="Twardziok S.O."/>
            <person name="Deal K.R."/>
            <person name="Huo N."/>
            <person name="Zhu T."/>
            <person name="Wang L."/>
            <person name="Wang Y."/>
            <person name="McGuire P.E."/>
            <person name="Liu S."/>
            <person name="Long H."/>
            <person name="Ramasamy R.K."/>
            <person name="Rodriguez J.C."/>
            <person name="Van S.L."/>
            <person name="Yuan L."/>
            <person name="Wang Z."/>
            <person name="Xia Z."/>
            <person name="Xiao L."/>
            <person name="Anderson O.D."/>
            <person name="Ouyang S."/>
            <person name="Liang Y."/>
            <person name="Zimin A.V."/>
            <person name="Pertea G."/>
            <person name="Qi P."/>
            <person name="Bennetzen J.L."/>
            <person name="Dai X."/>
            <person name="Dawson M.W."/>
            <person name="Muller H.G."/>
            <person name="Kugler K."/>
            <person name="Rivarola-Duarte L."/>
            <person name="Spannagl M."/>
            <person name="Mayer K.F.X."/>
            <person name="Lu F.H."/>
            <person name="Bevan M.W."/>
            <person name="Leroy P."/>
            <person name="Li P."/>
            <person name="You F.M."/>
            <person name="Sun Q."/>
            <person name="Liu Z."/>
            <person name="Lyons E."/>
            <person name="Wicker T."/>
            <person name="Salzberg S.L."/>
            <person name="Devos K.M."/>
            <person name="Dvorak J."/>
        </authorList>
    </citation>
    <scope>NUCLEOTIDE SEQUENCE [LARGE SCALE GENOMIC DNA]</scope>
    <source>
        <strain evidence="2">cv. AL8/78</strain>
    </source>
</reference>
<protein>
    <recommendedName>
        <fullName evidence="4">Aminopeptidase</fullName>
    </recommendedName>
</protein>
<keyword evidence="1" id="KW-0812">Transmembrane</keyword>
<keyword evidence="1" id="KW-1133">Transmembrane helix</keyword>
<dbReference type="EnsemblPlants" id="AET3Gv20982300.2">
    <property type="protein sequence ID" value="AET3Gv20982300.2"/>
    <property type="gene ID" value="AET3Gv20982300"/>
</dbReference>
<sequence>MTAAGVGAEAQMGKDRDVVRLERESVIPVMKPKLIMKLAYLIEHGNDREEFLKLCKRVEYTIRAWYHLQFDDMMELYALFDPVQGAKKLQQQNFSSEEIDTLEQNFLTYFFQVMEKSNFNILSDDEVELAHSGQYLLNLPIKVDEAKLDSKLLSKYFKEHHHDNLPEFCDKYVIFRRGIGLDRTSDFFFMEKVDMVITRTWRWLLQKTRLQRLFLRKKKVKPVIDSKKNDDLVGEGDDKELYIERIRLETMNLRFVLFLPCYTITIPISCHLFVFYALILSYFHCSLRNLIGKVAIQEPTFEEVIVLYRKKSPKGQDDRAIQVKHFKNIPMADMELVLPEKKNPSLTPMDWVQFIVSVVIGLVSPVKLV</sequence>
<reference evidence="2" key="4">
    <citation type="submission" date="2019-03" db="UniProtKB">
        <authorList>
            <consortium name="EnsemblPlants"/>
        </authorList>
    </citation>
    <scope>IDENTIFICATION</scope>
</reference>
<evidence type="ECO:0000313" key="3">
    <source>
        <dbReference type="Proteomes" id="UP000015105"/>
    </source>
</evidence>
<reference evidence="3" key="2">
    <citation type="journal article" date="2017" name="Nat. Plants">
        <title>The Aegilops tauschii genome reveals multiple impacts of transposons.</title>
        <authorList>
            <person name="Zhao G."/>
            <person name="Zou C."/>
            <person name="Li K."/>
            <person name="Wang K."/>
            <person name="Li T."/>
            <person name="Gao L."/>
            <person name="Zhang X."/>
            <person name="Wang H."/>
            <person name="Yang Z."/>
            <person name="Liu X."/>
            <person name="Jiang W."/>
            <person name="Mao L."/>
            <person name="Kong X."/>
            <person name="Jiao Y."/>
            <person name="Jia J."/>
        </authorList>
    </citation>
    <scope>NUCLEOTIDE SEQUENCE [LARGE SCALE GENOMIC DNA]</scope>
    <source>
        <strain evidence="3">cv. AL8/78</strain>
    </source>
</reference>
<dbReference type="PANTHER" id="PTHR33645:SF4">
    <property type="entry name" value="OS01G0929000 PROTEIN"/>
    <property type="match status" value="1"/>
</dbReference>
<dbReference type="Pfam" id="PF12576">
    <property type="entry name" value="DUF3754"/>
    <property type="match status" value="1"/>
</dbReference>